<proteinExistence type="predicted"/>
<dbReference type="InterPro" id="IPR016181">
    <property type="entry name" value="Acyl_CoA_acyltransferase"/>
</dbReference>
<dbReference type="Gene3D" id="3.40.630.30">
    <property type="match status" value="1"/>
</dbReference>
<gene>
    <name evidence="2" type="ORF">ACFFUV_03275</name>
</gene>
<comment type="caution">
    <text evidence="2">The sequence shown here is derived from an EMBL/GenBank/DDBJ whole genome shotgun (WGS) entry which is preliminary data.</text>
</comment>
<accession>A0ABV5HK91</accession>
<dbReference type="Proteomes" id="UP001589645">
    <property type="component" value="Unassembled WGS sequence"/>
</dbReference>
<dbReference type="SUPFAM" id="SSF55729">
    <property type="entry name" value="Acyl-CoA N-acyltransferases (Nat)"/>
    <property type="match status" value="1"/>
</dbReference>
<organism evidence="2 3">
    <name type="scientific">Vibrio olivae</name>
    <dbReference type="NCBI Taxonomy" id="1243002"/>
    <lineage>
        <taxon>Bacteria</taxon>
        <taxon>Pseudomonadati</taxon>
        <taxon>Pseudomonadota</taxon>
        <taxon>Gammaproteobacteria</taxon>
        <taxon>Vibrionales</taxon>
        <taxon>Vibrionaceae</taxon>
        <taxon>Vibrio</taxon>
    </lineage>
</organism>
<name>A0ABV5HK91_9VIBR</name>
<keyword evidence="3" id="KW-1185">Reference proteome</keyword>
<feature type="domain" description="N-acetyltransferase" evidence="1">
    <location>
        <begin position="18"/>
        <end position="117"/>
    </location>
</feature>
<sequence>MKKMPPISMKSDRVEIVFEKYIDAKPDEGLVPVYRFKIHNLKGDTVGHINFKLGETVHIKQYAGHIGYEILPQFRGNSYSYFACEAIKPFIQEFFNTIILTCNPDNKPSIKTIKKLNAKFINEVTVPENDPSYKNGSRQKLRYEWQL</sequence>
<evidence type="ECO:0000313" key="2">
    <source>
        <dbReference type="EMBL" id="MFB9133986.1"/>
    </source>
</evidence>
<dbReference type="Pfam" id="PF13302">
    <property type="entry name" value="Acetyltransf_3"/>
    <property type="match status" value="1"/>
</dbReference>
<protein>
    <submittedName>
        <fullName evidence="2">GNAT family N-acetyltransferase</fullName>
    </submittedName>
</protein>
<dbReference type="InterPro" id="IPR000182">
    <property type="entry name" value="GNAT_dom"/>
</dbReference>
<evidence type="ECO:0000259" key="1">
    <source>
        <dbReference type="Pfam" id="PF13302"/>
    </source>
</evidence>
<dbReference type="RefSeq" id="WP_390189644.1">
    <property type="nucleotide sequence ID" value="NZ_JBHMEP010000001.1"/>
</dbReference>
<evidence type="ECO:0000313" key="3">
    <source>
        <dbReference type="Proteomes" id="UP001589645"/>
    </source>
</evidence>
<dbReference type="EMBL" id="JBHMEP010000001">
    <property type="protein sequence ID" value="MFB9133986.1"/>
    <property type="molecule type" value="Genomic_DNA"/>
</dbReference>
<reference evidence="2 3" key="1">
    <citation type="submission" date="2024-09" db="EMBL/GenBank/DDBJ databases">
        <authorList>
            <person name="Sun Q."/>
            <person name="Mori K."/>
        </authorList>
    </citation>
    <scope>NUCLEOTIDE SEQUENCE [LARGE SCALE GENOMIC DNA]</scope>
    <source>
        <strain evidence="2 3">CECT 8064</strain>
    </source>
</reference>